<dbReference type="Proteomes" id="UP000247586">
    <property type="component" value="Chromosome"/>
</dbReference>
<keyword evidence="4" id="KW-1185">Reference proteome</keyword>
<feature type="active site" description="Proton donor/acceptor" evidence="1">
    <location>
        <position position="83"/>
    </location>
</feature>
<feature type="binding site" evidence="2">
    <location>
        <begin position="8"/>
        <end position="15"/>
    </location>
    <ligand>
        <name>substrate</name>
    </ligand>
</feature>
<feature type="active site" description="Tele-phosphohistidine intermediate" evidence="1">
    <location>
        <position position="9"/>
    </location>
</feature>
<dbReference type="GO" id="GO:0016791">
    <property type="term" value="F:phosphatase activity"/>
    <property type="evidence" value="ECO:0007669"/>
    <property type="project" value="TreeGrafter"/>
</dbReference>
<dbReference type="RefSeq" id="WP_054837420.1">
    <property type="nucleotide sequence ID" value="NZ_BBBA01000055.1"/>
</dbReference>
<feature type="binding site" evidence="2">
    <location>
        <position position="59"/>
    </location>
    <ligand>
        <name>substrate</name>
    </ligand>
</feature>
<evidence type="ECO:0000256" key="1">
    <source>
        <dbReference type="PIRSR" id="PIRSR613078-1"/>
    </source>
</evidence>
<name>A0A2U9ISB5_9CREN</name>
<dbReference type="CDD" id="cd07067">
    <property type="entry name" value="HP_PGM_like"/>
    <property type="match status" value="1"/>
</dbReference>
<dbReference type="NCBIfam" id="NF038349">
    <property type="entry name" value="dPGM_arch"/>
    <property type="match status" value="1"/>
</dbReference>
<gene>
    <name evidence="3" type="ORF">DFR87_03560</name>
</gene>
<reference evidence="4" key="2">
    <citation type="submission" date="2020-03" db="EMBL/GenBank/DDBJ databases">
        <title>Complete Genome Sequences of Extremely Thermoacidophilic, Metal-Mobilizing Type-Strain Members of the Archaeal Family Sulfolobaceae: Acidianus brierleyi DSM-1651T, Acidianus sulfidivorans DSM-18786T, Metallosphaera hakonensis DSM-7519T, and Metallosphaera prunae DSM-10039T.</title>
        <authorList>
            <person name="Counts J.A."/>
            <person name="Kelly R.M."/>
        </authorList>
    </citation>
    <scope>NUCLEOTIDE SEQUENCE [LARGE SCALE GENOMIC DNA]</scope>
    <source>
        <strain evidence="4">HO1-1</strain>
    </source>
</reference>
<dbReference type="InterPro" id="IPR054929">
    <property type="entry name" value="dPGM_arch"/>
</dbReference>
<dbReference type="GeneID" id="36834388"/>
<dbReference type="SUPFAM" id="SSF53254">
    <property type="entry name" value="Phosphoglycerate mutase-like"/>
    <property type="match status" value="1"/>
</dbReference>
<dbReference type="STRING" id="1293036.GCA_001315825_03005"/>
<accession>A0A2U9ISB5</accession>
<dbReference type="EMBL" id="CP029287">
    <property type="protein sequence ID" value="AWR98922.1"/>
    <property type="molecule type" value="Genomic_DNA"/>
</dbReference>
<dbReference type="Pfam" id="PF00300">
    <property type="entry name" value="His_Phos_1"/>
    <property type="match status" value="1"/>
</dbReference>
<reference evidence="3 4" key="1">
    <citation type="submission" date="2018-05" db="EMBL/GenBank/DDBJ databases">
        <title>Complete Genome Sequences of Extremely Thermoacidophilic, Metal-Mobilizing Type-Strain Members of the Archaeal Family Sulfolobaceae: Acidianus brierleyi DSM-1651T, Acidianus sulfidivorans DSM-18786T, Metallosphaera hakonensis DSM-7519T, and Metallosphaera prunae DSM-10039T.</title>
        <authorList>
            <person name="Counts J.A."/>
            <person name="Kelly R.M."/>
        </authorList>
    </citation>
    <scope>NUCLEOTIDE SEQUENCE [LARGE SCALE GENOMIC DNA]</scope>
    <source>
        <strain evidence="3 4">HO1-1</strain>
    </source>
</reference>
<proteinExistence type="predicted"/>
<organism evidence="3 4">
    <name type="scientific">Metallosphaera hakonensis JCM 8857 = DSM 7519</name>
    <dbReference type="NCBI Taxonomy" id="1293036"/>
    <lineage>
        <taxon>Archaea</taxon>
        <taxon>Thermoproteota</taxon>
        <taxon>Thermoprotei</taxon>
        <taxon>Sulfolobales</taxon>
        <taxon>Sulfolobaceae</taxon>
        <taxon>Metallosphaera</taxon>
    </lineage>
</organism>
<evidence type="ECO:0000313" key="3">
    <source>
        <dbReference type="EMBL" id="AWR98922.1"/>
    </source>
</evidence>
<protein>
    <submittedName>
        <fullName evidence="3">Phosphoglycerate mutase</fullName>
    </submittedName>
</protein>
<dbReference type="InterPro" id="IPR050275">
    <property type="entry name" value="PGM_Phosphatase"/>
</dbReference>
<dbReference type="InterPro" id="IPR029033">
    <property type="entry name" value="His_PPase_superfam"/>
</dbReference>
<dbReference type="PANTHER" id="PTHR48100:SF1">
    <property type="entry name" value="HISTIDINE PHOSPHATASE FAMILY PROTEIN-RELATED"/>
    <property type="match status" value="1"/>
</dbReference>
<sequence length="209" mass="23617">MTLIIFVRHGQSTSNVGKILSHDVNNFPLTDEGREQVKRTAQELKKIKVDSIFTSPILRAYQTANIIGDELGIVPVIDERLRERWLGELNNKRFDPNDHWKLKIARGQLEVKNLEPWDILKKRVMEFVRSLKPDQVIIAVSHYDPIRAVIGHILDLDDVSAHGISIPNASMTIIETSSAPRILAIGSPIISSSLLSKLDRYIIRTQDIG</sequence>
<evidence type="ECO:0000313" key="4">
    <source>
        <dbReference type="Proteomes" id="UP000247586"/>
    </source>
</evidence>
<dbReference type="GO" id="GO:0005737">
    <property type="term" value="C:cytoplasm"/>
    <property type="evidence" value="ECO:0007669"/>
    <property type="project" value="TreeGrafter"/>
</dbReference>
<dbReference type="PANTHER" id="PTHR48100">
    <property type="entry name" value="BROAD-SPECIFICITY PHOSPHATASE YOR283W-RELATED"/>
    <property type="match status" value="1"/>
</dbReference>
<dbReference type="OrthoDB" id="304253at2157"/>
<reference evidence="4" key="3">
    <citation type="submission" date="2020-03" db="EMBL/GenBank/DDBJ databases">
        <title>Sequencing and Assembly of Multiple Reported Metal-Biooxidizing Members of the Extremely Thermoacidophilic Archaeal Family Sulfolobaceae.</title>
        <authorList>
            <person name="Counts J.A."/>
            <person name="Kelly R.M."/>
        </authorList>
    </citation>
    <scope>NUCLEOTIDE SEQUENCE [LARGE SCALE GENOMIC DNA]</scope>
    <source>
        <strain evidence="4">HO1-1</strain>
    </source>
</reference>
<evidence type="ECO:0000256" key="2">
    <source>
        <dbReference type="PIRSR" id="PIRSR613078-2"/>
    </source>
</evidence>
<dbReference type="InterPro" id="IPR013078">
    <property type="entry name" value="His_Pase_superF_clade-1"/>
</dbReference>
<dbReference type="SMART" id="SM00855">
    <property type="entry name" value="PGAM"/>
    <property type="match status" value="1"/>
</dbReference>
<dbReference type="AlphaFoldDB" id="A0A2U9ISB5"/>
<dbReference type="KEGG" id="mhk:DFR87_03560"/>
<dbReference type="Gene3D" id="3.40.50.1240">
    <property type="entry name" value="Phosphoglycerate mutase-like"/>
    <property type="match status" value="1"/>
</dbReference>